<dbReference type="PROSITE" id="PS00134">
    <property type="entry name" value="TRYPSIN_HIS"/>
    <property type="match status" value="2"/>
</dbReference>
<evidence type="ECO:0000256" key="5">
    <source>
        <dbReference type="ARBA" id="ARBA00022801"/>
    </source>
</evidence>
<evidence type="ECO:0000256" key="7">
    <source>
        <dbReference type="ARBA" id="ARBA00023157"/>
    </source>
</evidence>
<dbReference type="HOGENOM" id="CLU_004497_5_0_1"/>
<reference evidence="10" key="2">
    <citation type="submission" date="2025-08" db="UniProtKB">
        <authorList>
            <consortium name="Ensembl"/>
        </authorList>
    </citation>
    <scope>IDENTIFICATION</scope>
</reference>
<proteinExistence type="predicted"/>
<evidence type="ECO:0000259" key="9">
    <source>
        <dbReference type="PROSITE" id="PS50240"/>
    </source>
</evidence>
<evidence type="ECO:0000313" key="11">
    <source>
        <dbReference type="Proteomes" id="UP000008672"/>
    </source>
</evidence>
<dbReference type="CDD" id="cd00190">
    <property type="entry name" value="Tryp_SPc"/>
    <property type="match status" value="3"/>
</dbReference>
<dbReference type="GO" id="GO:0006508">
    <property type="term" value="P:proteolysis"/>
    <property type="evidence" value="ECO:0007669"/>
    <property type="project" value="UniProtKB-KW"/>
</dbReference>
<keyword evidence="6 8" id="KW-0720">Serine protease</keyword>
<dbReference type="EMBL" id="AFYH01001706">
    <property type="status" value="NOT_ANNOTATED_CDS"/>
    <property type="molecule type" value="Genomic_DNA"/>
</dbReference>
<dbReference type="EMBL" id="AFYH01001704">
    <property type="status" value="NOT_ANNOTATED_CDS"/>
    <property type="molecule type" value="Genomic_DNA"/>
</dbReference>
<evidence type="ECO:0000313" key="10">
    <source>
        <dbReference type="Ensembl" id="ENSLACP00000021471.1"/>
    </source>
</evidence>
<evidence type="ECO:0000256" key="6">
    <source>
        <dbReference type="ARBA" id="ARBA00022825"/>
    </source>
</evidence>
<accession>H3BHV0</accession>
<feature type="domain" description="Peptidase S1" evidence="9">
    <location>
        <begin position="670"/>
        <end position="910"/>
    </location>
</feature>
<dbReference type="InterPro" id="IPR001314">
    <property type="entry name" value="Peptidase_S1A"/>
</dbReference>
<protein>
    <recommendedName>
        <fullName evidence="3">Acrosin</fullName>
        <ecNumber evidence="2">3.4.21.10</ecNumber>
    </recommendedName>
</protein>
<dbReference type="InParanoid" id="H3BHV0"/>
<name>H3BHV0_LATCH</name>
<dbReference type="Gene3D" id="2.40.10.10">
    <property type="entry name" value="Trypsin-like serine proteases"/>
    <property type="match status" value="5"/>
</dbReference>
<dbReference type="eggNOG" id="KOG3627">
    <property type="taxonomic scope" value="Eukaryota"/>
</dbReference>
<keyword evidence="4 8" id="KW-0645">Protease</keyword>
<dbReference type="FunFam" id="2.40.10.10:FF:000068">
    <property type="entry name" value="transmembrane protease serine 2"/>
    <property type="match status" value="1"/>
</dbReference>
<keyword evidence="11" id="KW-1185">Reference proteome</keyword>
<evidence type="ECO:0000256" key="4">
    <source>
        <dbReference type="ARBA" id="ARBA00022670"/>
    </source>
</evidence>
<dbReference type="SUPFAM" id="SSF50494">
    <property type="entry name" value="Trypsin-like serine proteases"/>
    <property type="match status" value="3"/>
</dbReference>
<dbReference type="Pfam" id="PF00089">
    <property type="entry name" value="Trypsin"/>
    <property type="match status" value="3"/>
</dbReference>
<dbReference type="InterPro" id="IPR043504">
    <property type="entry name" value="Peptidase_S1_PA_chymotrypsin"/>
</dbReference>
<dbReference type="Proteomes" id="UP000008672">
    <property type="component" value="Unassembled WGS sequence"/>
</dbReference>
<dbReference type="PROSITE" id="PS50240">
    <property type="entry name" value="TRYPSIN_DOM"/>
    <property type="match status" value="3"/>
</dbReference>
<evidence type="ECO:0000256" key="1">
    <source>
        <dbReference type="ARBA" id="ARBA00001656"/>
    </source>
</evidence>
<dbReference type="EC" id="3.4.21.10" evidence="2"/>
<organism evidence="10 11">
    <name type="scientific">Latimeria chalumnae</name>
    <name type="common">Coelacanth</name>
    <dbReference type="NCBI Taxonomy" id="7897"/>
    <lineage>
        <taxon>Eukaryota</taxon>
        <taxon>Metazoa</taxon>
        <taxon>Chordata</taxon>
        <taxon>Craniata</taxon>
        <taxon>Vertebrata</taxon>
        <taxon>Euteleostomi</taxon>
        <taxon>Coelacanthiformes</taxon>
        <taxon>Coelacanthidae</taxon>
        <taxon>Latimeria</taxon>
    </lineage>
</organism>
<feature type="domain" description="Peptidase S1" evidence="9">
    <location>
        <begin position="319"/>
        <end position="568"/>
    </location>
</feature>
<dbReference type="GO" id="GO:0004252">
    <property type="term" value="F:serine-type endopeptidase activity"/>
    <property type="evidence" value="ECO:0007669"/>
    <property type="project" value="InterPro"/>
</dbReference>
<keyword evidence="5 8" id="KW-0378">Hydrolase</keyword>
<dbReference type="EMBL" id="AFYH01001705">
    <property type="status" value="NOT_ANNOTATED_CDS"/>
    <property type="molecule type" value="Genomic_DNA"/>
</dbReference>
<dbReference type="InterPro" id="IPR009003">
    <property type="entry name" value="Peptidase_S1_PA"/>
</dbReference>
<evidence type="ECO:0000256" key="2">
    <source>
        <dbReference type="ARBA" id="ARBA00012050"/>
    </source>
</evidence>
<reference evidence="11" key="1">
    <citation type="submission" date="2011-08" db="EMBL/GenBank/DDBJ databases">
        <title>The draft genome of Latimeria chalumnae.</title>
        <authorList>
            <person name="Di Palma F."/>
            <person name="Alfoldi J."/>
            <person name="Johnson J."/>
            <person name="Berlin A."/>
            <person name="Gnerre S."/>
            <person name="Jaffe D."/>
            <person name="MacCallum I."/>
            <person name="Young S."/>
            <person name="Walker B.J."/>
            <person name="Lander E."/>
            <person name="Lindblad-Toh K."/>
        </authorList>
    </citation>
    <scope>NUCLEOTIDE SEQUENCE [LARGE SCALE GENOMIC DNA]</scope>
    <source>
        <strain evidence="11">Wild caught</strain>
    </source>
</reference>
<dbReference type="PRINTS" id="PR00722">
    <property type="entry name" value="CHYMOTRYPSIN"/>
</dbReference>
<comment type="catalytic activity">
    <reaction evidence="1">
        <text>Preferential cleavage: Arg-|-Xaa, Lys-|-Xaa.</text>
        <dbReference type="EC" id="3.4.21.10"/>
    </reaction>
</comment>
<keyword evidence="7" id="KW-1015">Disulfide bond</keyword>
<dbReference type="GeneTree" id="ENSGT00940000162777"/>
<dbReference type="PROSITE" id="PS00135">
    <property type="entry name" value="TRYPSIN_SER"/>
    <property type="match status" value="2"/>
</dbReference>
<dbReference type="SMART" id="SM00020">
    <property type="entry name" value="Tryp_SPc"/>
    <property type="match status" value="3"/>
</dbReference>
<sequence length="938" mass="104445">SRVIGGENALAGHWPWQVSIQVYHGQFFHFCGGAIINKYWIVTAAHCLNTVKKTIPSPLTTLLRKLYRVVAGLRHLSIISNKAIIHKSFQMQSYDNDIALIKMKLPLKYTSYIWPICLGTHATENKKLILCYITGWGKTKESGKEKRSLSDVMQEAQISIIPRAVCNNSASYNGLLTENMICAGYEAGGVDSCQGDSGGPLACYDDNEGKFFLVGITSFGYRCAQPHFPGVYTRVSNYNHWTHLYIWEETLFPLNTTEKTAPPTTGCKKEGTIERKLMATGPSVAESVPTTAISKLVTHEQQTGCGFRPLVDDPSRAEIVPGMRAAEGAWPWHVFLVHDTNKNKSAKAIVCGGSILTETWILSTAHCFIPRTEKTPNTIIAGSLTVKKLSLYWQEKKIDYVIPHESYKSSNLKYYHDIALVRVKGRLSFTKVVQPICLLKGKIQTKPNKICFISGFGRTPHYDSYTPGTLLNALQEYKTPILPKEACDQNILFLGNITSEILCADKLAGSSSYCEGDNGGPLSCFSSTKKKFFLMGILTKAHSCDAPSSPRIFAHVPKYYDWITFYLEIRWSYLMVLRSSSECRIICSVIKIQWILSVAHCFVPWSKIKQAKSKTAYPKMTGTSRMCYSPVTYGEEVCLLAHLEQNKVKTEIKKYCGQRPLMDPPGGSRVVGGRDAPLGAWPWQVSLQFMIGLSQYRHSCGGSVIDNSLVLTAAHCFALYTDISNWRVVAGIQQITVHTLQTQIRQIHSIVLHKKFKERTLEHDIALLKLSSPLVFNDYIQPICISADTTEKLHDQLCYISGWGIGGEGGEFSRHLLEAEVKMIPTETCNGPDAYDGVVFKNMLCAGREAGGIDSCEGDSGGPLTCYNEDQNKFTLIGITSFGNGCGLARFPGIYTKVSKYVPWIVVARSTPISDASRKPWHMIYLNISTFILMLVFH</sequence>
<dbReference type="Bgee" id="ENSLACG00000018868">
    <property type="expression patterns" value="Expressed in chordate pharynx"/>
</dbReference>
<dbReference type="OMA" id="MRVWNGE"/>
<evidence type="ECO:0000256" key="3">
    <source>
        <dbReference type="ARBA" id="ARBA00017161"/>
    </source>
</evidence>
<reference evidence="10" key="3">
    <citation type="submission" date="2025-09" db="UniProtKB">
        <authorList>
            <consortium name="Ensembl"/>
        </authorList>
    </citation>
    <scope>IDENTIFICATION</scope>
</reference>
<dbReference type="InterPro" id="IPR033116">
    <property type="entry name" value="TRYPSIN_SER"/>
</dbReference>
<evidence type="ECO:0000256" key="8">
    <source>
        <dbReference type="RuleBase" id="RU363034"/>
    </source>
</evidence>
<feature type="domain" description="Peptidase S1" evidence="9">
    <location>
        <begin position="3"/>
        <end position="247"/>
    </location>
</feature>
<dbReference type="InterPro" id="IPR001254">
    <property type="entry name" value="Trypsin_dom"/>
</dbReference>
<dbReference type="PANTHER" id="PTHR24252:SF8">
    <property type="entry name" value="ACROSIN"/>
    <property type="match status" value="1"/>
</dbReference>
<dbReference type="EMBL" id="AFYH01001703">
    <property type="status" value="NOT_ANNOTATED_CDS"/>
    <property type="molecule type" value="Genomic_DNA"/>
</dbReference>
<dbReference type="Ensembl" id="ENSLACT00000021612.1">
    <property type="protein sequence ID" value="ENSLACP00000021471.1"/>
    <property type="gene ID" value="ENSLACG00000018868.2"/>
</dbReference>
<dbReference type="PANTHER" id="PTHR24252">
    <property type="entry name" value="ACROSIN-RELATED"/>
    <property type="match status" value="1"/>
</dbReference>
<dbReference type="FunFam" id="2.40.10.10:FF:000003">
    <property type="entry name" value="Transmembrane serine protease 3"/>
    <property type="match status" value="2"/>
</dbReference>
<dbReference type="AlphaFoldDB" id="H3BHV0"/>
<dbReference type="InterPro" id="IPR018114">
    <property type="entry name" value="TRYPSIN_HIS"/>
</dbReference>
<dbReference type="STRING" id="7897.ENSLACP00000021471"/>